<proteinExistence type="inferred from homology"/>
<reference evidence="14 15" key="1">
    <citation type="journal article" date="2021" name="Elife">
        <title>Chloroplast acquisition without the gene transfer in kleptoplastic sea slugs, Plakobranchus ocellatus.</title>
        <authorList>
            <person name="Maeda T."/>
            <person name="Takahashi S."/>
            <person name="Yoshida T."/>
            <person name="Shimamura S."/>
            <person name="Takaki Y."/>
            <person name="Nagai Y."/>
            <person name="Toyoda A."/>
            <person name="Suzuki Y."/>
            <person name="Arimoto A."/>
            <person name="Ishii H."/>
            <person name="Satoh N."/>
            <person name="Nishiyama T."/>
            <person name="Hasebe M."/>
            <person name="Maruyama T."/>
            <person name="Minagawa J."/>
            <person name="Obokata J."/>
            <person name="Shigenobu S."/>
        </authorList>
    </citation>
    <scope>NUCLEOTIDE SEQUENCE [LARGE SCALE GENOMIC DNA]</scope>
</reference>
<dbReference type="HAMAP" id="MF_01925">
    <property type="entry name" value="P5C_reductase"/>
    <property type="match status" value="1"/>
</dbReference>
<dbReference type="Gene3D" id="1.10.3730.10">
    <property type="entry name" value="ProC C-terminal domain-like"/>
    <property type="match status" value="1"/>
</dbReference>
<evidence type="ECO:0000256" key="4">
    <source>
        <dbReference type="ARBA" id="ARBA00022650"/>
    </source>
</evidence>
<dbReference type="Gene3D" id="3.40.50.720">
    <property type="entry name" value="NAD(P)-binding Rossmann-like Domain"/>
    <property type="match status" value="1"/>
</dbReference>
<evidence type="ECO:0000259" key="11">
    <source>
        <dbReference type="Pfam" id="PF01433"/>
    </source>
</evidence>
<evidence type="ECO:0000259" key="12">
    <source>
        <dbReference type="Pfam" id="PF03807"/>
    </source>
</evidence>
<organism evidence="14 15">
    <name type="scientific">Elysia marginata</name>
    <dbReference type="NCBI Taxonomy" id="1093978"/>
    <lineage>
        <taxon>Eukaryota</taxon>
        <taxon>Metazoa</taxon>
        <taxon>Spiralia</taxon>
        <taxon>Lophotrochozoa</taxon>
        <taxon>Mollusca</taxon>
        <taxon>Gastropoda</taxon>
        <taxon>Heterobranchia</taxon>
        <taxon>Euthyneura</taxon>
        <taxon>Panpulmonata</taxon>
        <taxon>Sacoglossa</taxon>
        <taxon>Placobranchoidea</taxon>
        <taxon>Plakobranchidae</taxon>
        <taxon>Elysia</taxon>
    </lineage>
</organism>
<evidence type="ECO:0000256" key="3">
    <source>
        <dbReference type="ARBA" id="ARBA00012855"/>
    </source>
</evidence>
<dbReference type="EC" id="1.5.1.2" evidence="3"/>
<dbReference type="GO" id="GO:0004735">
    <property type="term" value="F:pyrroline-5-carboxylate reductase activity"/>
    <property type="evidence" value="ECO:0007669"/>
    <property type="project" value="UniProtKB-EC"/>
</dbReference>
<dbReference type="InterPro" id="IPR028939">
    <property type="entry name" value="P5C_Rdtase_cat_N"/>
</dbReference>
<dbReference type="InterPro" id="IPR029036">
    <property type="entry name" value="P5CR_dimer"/>
</dbReference>
<dbReference type="Pfam" id="PF14748">
    <property type="entry name" value="P5CR_dimer"/>
    <property type="match status" value="1"/>
</dbReference>
<feature type="domain" description="Pyrroline-5-carboxylate reductase catalytic N-terminal" evidence="12">
    <location>
        <begin position="749"/>
        <end position="837"/>
    </location>
</feature>
<dbReference type="Pfam" id="PF03807">
    <property type="entry name" value="F420_oxidored"/>
    <property type="match status" value="1"/>
</dbReference>
<feature type="domain" description="Peptidase M1 membrane alanine aminopeptidase" evidence="11">
    <location>
        <begin position="360"/>
        <end position="562"/>
    </location>
</feature>
<evidence type="ECO:0000256" key="7">
    <source>
        <dbReference type="ARBA" id="ARBA00038523"/>
    </source>
</evidence>
<evidence type="ECO:0000313" key="15">
    <source>
        <dbReference type="Proteomes" id="UP000762676"/>
    </source>
</evidence>
<evidence type="ECO:0000259" key="13">
    <source>
        <dbReference type="Pfam" id="PF14748"/>
    </source>
</evidence>
<keyword evidence="15" id="KW-1185">Reference proteome</keyword>
<dbReference type="PANTHER" id="PTHR11645:SF0">
    <property type="entry name" value="PYRROLINE-5-CARBOXYLATE REDUCTASE 3"/>
    <property type="match status" value="1"/>
</dbReference>
<sequence length="1006" mass="115429">MLVFGLVLGQKPQTRENTNRFKQLYEHFATPNIYRTASGAPGQGYYQQKADYKIHVILDDQSQKIFGEETITYTNNSPDTLEYLWLQLDQNYRKKNSKTQLINEVKAEAAESPSAYKRKYLNPPFEGGFNIEYVKNSADVPMKYIVNQTMMRIDLDKPLGSKEKISFKIKWWYNINNYLVYSGRSGFEYFPKDDNRLYVIAQFFPRICVYNDVEGWQNTQFWGRGEFALPFGDYEVDITAPSDHIIDGTGYLLNRAEVFTEAQMSKWKVAKKEFLKPVVIISQKEAEQNEKRRSDDIKTWRFRAENVRDFGFAASRKFIYEAMAVNINGKDVMAISMYPKEGNPLWGEYATYTVANTLKTYSKYTFGYPYHKAIAVHAKQQGMEYPMICWNYGRPKEDGTYTDSVKYGMISVITHEVGHNFFPMIVNSDERQWTWMDEGLNSFLQYLTEQEFQKKYLPDVDDYPSRRGPAKKIVSYMKGDQSRITPIMTNSENIYQFGNNAYGKTSAALNVLREVVMGHQLFDDAFKTYANRWKFKHPTPVDFFRTMEDASAVDLDWFWRAWFYTTDYVDISIKEVKPIYLLPKPNEELHTYLKSKYGDDSKIKASMVFSSFDKKDLGTPLAETFSGNKIETSEVLQAYIRENYAPKEIKKFRPISYIYELTFEKIGGIPMPILLELTYKDGTTEDIKYPAMIWRKNDKSVRRIISAEKEIVKFQIDKDQLTADIDTTNNIWPKKEEKKEPDFDEIKKGAGNLGLSIAKGLVVNDSITTLYLTKRHISAIKSWEDYGNVYVTSDNIKAVKKSDILIFALQPSHMEVVLSDVKSQIKDTHIIISTVAGFKIDKIEGIIGRDNYILRAMPNTAISIGKSMTCICSNEKGKNRVALASAIFNKLGHTINISEELMQSATVICASGIAFWMRLIRATTQGAVQLGFEARDAQELAVHTCLGASSLLIESESHPEKEIDKVTTPRGCTIEGLNEMEFRGLSSALVCGIKASYEKITDISNK</sequence>
<evidence type="ECO:0000256" key="10">
    <source>
        <dbReference type="ARBA" id="ARBA00049975"/>
    </source>
</evidence>
<dbReference type="InterPro" id="IPR036291">
    <property type="entry name" value="NAD(P)-bd_dom_sf"/>
</dbReference>
<comment type="pathway">
    <text evidence="1">Amino-acid biosynthesis; L-proline biosynthesis; L-proline from L-glutamate 5-semialdehyde: step 1/1.</text>
</comment>
<dbReference type="GO" id="GO:0008237">
    <property type="term" value="F:metallopeptidase activity"/>
    <property type="evidence" value="ECO:0007669"/>
    <property type="project" value="InterPro"/>
</dbReference>
<accession>A0AAV4GVM7</accession>
<feature type="domain" description="Pyrroline-5-carboxylate reductase dimerisation" evidence="13">
    <location>
        <begin position="899"/>
        <end position="1000"/>
    </location>
</feature>
<dbReference type="GO" id="GO:0008270">
    <property type="term" value="F:zinc ion binding"/>
    <property type="evidence" value="ECO:0007669"/>
    <property type="project" value="InterPro"/>
</dbReference>
<dbReference type="SUPFAM" id="SSF48179">
    <property type="entry name" value="6-phosphogluconate dehydrogenase C-terminal domain-like"/>
    <property type="match status" value="1"/>
</dbReference>
<evidence type="ECO:0000256" key="1">
    <source>
        <dbReference type="ARBA" id="ARBA00005205"/>
    </source>
</evidence>
<evidence type="ECO:0000256" key="8">
    <source>
        <dbReference type="ARBA" id="ARBA00039786"/>
    </source>
</evidence>
<dbReference type="GO" id="GO:0055129">
    <property type="term" value="P:L-proline biosynthetic process"/>
    <property type="evidence" value="ECO:0007669"/>
    <property type="project" value="TreeGrafter"/>
</dbReference>
<evidence type="ECO:0000256" key="5">
    <source>
        <dbReference type="ARBA" id="ARBA00022857"/>
    </source>
</evidence>
<dbReference type="SUPFAM" id="SSF51735">
    <property type="entry name" value="NAD(P)-binding Rossmann-fold domains"/>
    <property type="match status" value="1"/>
</dbReference>
<keyword evidence="6" id="KW-0560">Oxidoreductase</keyword>
<dbReference type="InterPro" id="IPR014782">
    <property type="entry name" value="Peptidase_M1_dom"/>
</dbReference>
<comment type="function">
    <text evidence="10">Oxidoreductase that catalyzes the last step in proline biosynthesis, which corresponds to the reduction of pyrroline-5-carboxylate (P5C) to L-proline using NAD(P)H. Proline is synthesized from either glutamate or ornithine; both are converted to P5C, and then to proline via pyrroline-5-carboxylate reductases (PYCRs). PYCR3 is exclusively linked to the biosynthesis of proline from ornithine.</text>
</comment>
<dbReference type="Pfam" id="PF01433">
    <property type="entry name" value="Peptidase_M1"/>
    <property type="match status" value="1"/>
</dbReference>
<dbReference type="SUPFAM" id="SSF55486">
    <property type="entry name" value="Metalloproteases ('zincins'), catalytic domain"/>
    <property type="match status" value="1"/>
</dbReference>
<dbReference type="EMBL" id="BMAT01005244">
    <property type="protein sequence ID" value="GFR89569.1"/>
    <property type="molecule type" value="Genomic_DNA"/>
</dbReference>
<dbReference type="InterPro" id="IPR000304">
    <property type="entry name" value="Pyrroline-COOH_reductase"/>
</dbReference>
<keyword evidence="4" id="KW-0641">Proline biosynthesis</keyword>
<comment type="caution">
    <text evidence="14">The sequence shown here is derived from an EMBL/GenBank/DDBJ whole genome shotgun (WGS) entry which is preliminary data.</text>
</comment>
<comment type="subunit">
    <text evidence="7">Homodecamer; composed of 5 homodimers.</text>
</comment>
<evidence type="ECO:0000256" key="2">
    <source>
        <dbReference type="ARBA" id="ARBA00005525"/>
    </source>
</evidence>
<dbReference type="InterPro" id="IPR027268">
    <property type="entry name" value="Peptidase_M4/M1_CTD_sf"/>
</dbReference>
<dbReference type="InterPro" id="IPR008927">
    <property type="entry name" value="6-PGluconate_DH-like_C_sf"/>
</dbReference>
<evidence type="ECO:0000256" key="9">
    <source>
        <dbReference type="ARBA" id="ARBA00042532"/>
    </source>
</evidence>
<dbReference type="AlphaFoldDB" id="A0AAV4GVM7"/>
<dbReference type="PANTHER" id="PTHR11645">
    <property type="entry name" value="PYRROLINE-5-CARBOXYLATE REDUCTASE"/>
    <property type="match status" value="1"/>
</dbReference>
<evidence type="ECO:0000313" key="14">
    <source>
        <dbReference type="EMBL" id="GFR89569.1"/>
    </source>
</evidence>
<protein>
    <recommendedName>
        <fullName evidence="8">Pyrroline-5-carboxylate reductase 3</fullName>
        <ecNumber evidence="3">1.5.1.2</ecNumber>
    </recommendedName>
    <alternativeName>
        <fullName evidence="9">Pyrroline-5-carboxylate reductase-like protein</fullName>
    </alternativeName>
</protein>
<keyword evidence="4" id="KW-0028">Amino-acid biosynthesis</keyword>
<evidence type="ECO:0000256" key="6">
    <source>
        <dbReference type="ARBA" id="ARBA00023002"/>
    </source>
</evidence>
<dbReference type="Gene3D" id="1.10.390.10">
    <property type="entry name" value="Neutral Protease Domain 2"/>
    <property type="match status" value="1"/>
</dbReference>
<gene>
    <name evidence="14" type="ORF">ElyMa_002545700</name>
</gene>
<keyword evidence="5" id="KW-0521">NADP</keyword>
<name>A0AAV4GVM7_9GAST</name>
<comment type="similarity">
    <text evidence="2">Belongs to the pyrroline-5-carboxylate reductase family.</text>
</comment>
<dbReference type="Proteomes" id="UP000762676">
    <property type="component" value="Unassembled WGS sequence"/>
</dbReference>
<dbReference type="CDD" id="cd09604">
    <property type="entry name" value="M1_APN_like"/>
    <property type="match status" value="1"/>
</dbReference>